<reference evidence="7" key="1">
    <citation type="submission" date="2019-08" db="EMBL/GenBank/DDBJ databases">
        <title>The improved chromosome-level genome for the pearl oyster Pinctada fucata martensii using PacBio sequencing and Hi-C.</title>
        <authorList>
            <person name="Zheng Z."/>
        </authorList>
    </citation>
    <scope>NUCLEOTIDE SEQUENCE</scope>
    <source>
        <strain evidence="7">ZZ-2019</strain>
        <tissue evidence="7">Adductor muscle</tissue>
    </source>
</reference>
<comment type="subcellular location">
    <subcellularLocation>
        <location evidence="1">Membrane</location>
        <topology evidence="1">Multi-pass membrane protein</topology>
    </subcellularLocation>
</comment>
<feature type="transmembrane region" description="Helical" evidence="5">
    <location>
        <begin position="322"/>
        <end position="340"/>
    </location>
</feature>
<evidence type="ECO:0000259" key="6">
    <source>
        <dbReference type="PROSITE" id="PS50850"/>
    </source>
</evidence>
<dbReference type="GO" id="GO:0022857">
    <property type="term" value="F:transmembrane transporter activity"/>
    <property type="evidence" value="ECO:0007669"/>
    <property type="project" value="InterPro"/>
</dbReference>
<dbReference type="GO" id="GO:0016020">
    <property type="term" value="C:membrane"/>
    <property type="evidence" value="ECO:0007669"/>
    <property type="project" value="UniProtKB-SubCell"/>
</dbReference>
<proteinExistence type="predicted"/>
<dbReference type="InterPro" id="IPR011701">
    <property type="entry name" value="MFS"/>
</dbReference>
<evidence type="ECO:0000256" key="5">
    <source>
        <dbReference type="SAM" id="Phobius"/>
    </source>
</evidence>
<gene>
    <name evidence="7" type="ORF">FSP39_025340</name>
</gene>
<feature type="transmembrane region" description="Helical" evidence="5">
    <location>
        <begin position="180"/>
        <end position="201"/>
    </location>
</feature>
<feature type="transmembrane region" description="Helical" evidence="5">
    <location>
        <begin position="252"/>
        <end position="271"/>
    </location>
</feature>
<name>A0AA89C063_PINIB</name>
<feature type="transmembrane region" description="Helical" evidence="5">
    <location>
        <begin position="55"/>
        <end position="74"/>
    </location>
</feature>
<protein>
    <recommendedName>
        <fullName evidence="6">Major facilitator superfamily (MFS) profile domain-containing protein</fullName>
    </recommendedName>
</protein>
<dbReference type="InterPro" id="IPR036259">
    <property type="entry name" value="MFS_trans_sf"/>
</dbReference>
<feature type="transmembrane region" description="Helical" evidence="5">
    <location>
        <begin position="380"/>
        <end position="403"/>
    </location>
</feature>
<evidence type="ECO:0000256" key="3">
    <source>
        <dbReference type="ARBA" id="ARBA00022989"/>
    </source>
</evidence>
<keyword evidence="8" id="KW-1185">Reference proteome</keyword>
<dbReference type="Pfam" id="PF07690">
    <property type="entry name" value="MFS_1"/>
    <property type="match status" value="1"/>
</dbReference>
<feature type="transmembrane region" description="Helical" evidence="5">
    <location>
        <begin position="409"/>
        <end position="429"/>
    </location>
</feature>
<feature type="transmembrane region" description="Helical" evidence="5">
    <location>
        <begin position="86"/>
        <end position="107"/>
    </location>
</feature>
<accession>A0AA89C063</accession>
<organism evidence="7 8">
    <name type="scientific">Pinctada imbricata</name>
    <name type="common">Atlantic pearl-oyster</name>
    <name type="synonym">Pinctada martensii</name>
    <dbReference type="NCBI Taxonomy" id="66713"/>
    <lineage>
        <taxon>Eukaryota</taxon>
        <taxon>Metazoa</taxon>
        <taxon>Spiralia</taxon>
        <taxon>Lophotrochozoa</taxon>
        <taxon>Mollusca</taxon>
        <taxon>Bivalvia</taxon>
        <taxon>Autobranchia</taxon>
        <taxon>Pteriomorphia</taxon>
        <taxon>Pterioida</taxon>
        <taxon>Pterioidea</taxon>
        <taxon>Pteriidae</taxon>
        <taxon>Pinctada</taxon>
    </lineage>
</organism>
<dbReference type="SUPFAM" id="SSF103473">
    <property type="entry name" value="MFS general substrate transporter"/>
    <property type="match status" value="1"/>
</dbReference>
<keyword evidence="2 5" id="KW-0812">Transmembrane</keyword>
<keyword evidence="4 5" id="KW-0472">Membrane</keyword>
<dbReference type="PANTHER" id="PTHR23507:SF1">
    <property type="entry name" value="FI18259P1-RELATED"/>
    <property type="match status" value="1"/>
</dbReference>
<dbReference type="Gene3D" id="1.20.1250.20">
    <property type="entry name" value="MFS general substrate transporter like domains"/>
    <property type="match status" value="1"/>
</dbReference>
<comment type="caution">
    <text evidence="7">The sequence shown here is derived from an EMBL/GenBank/DDBJ whole genome shotgun (WGS) entry which is preliminary data.</text>
</comment>
<evidence type="ECO:0000256" key="1">
    <source>
        <dbReference type="ARBA" id="ARBA00004141"/>
    </source>
</evidence>
<feature type="transmembrane region" description="Helical" evidence="5">
    <location>
        <begin position="150"/>
        <end position="174"/>
    </location>
</feature>
<evidence type="ECO:0000313" key="7">
    <source>
        <dbReference type="EMBL" id="KAK3094197.1"/>
    </source>
</evidence>
<dbReference type="EMBL" id="VSWD01000009">
    <property type="protein sequence ID" value="KAK3094197.1"/>
    <property type="molecule type" value="Genomic_DNA"/>
</dbReference>
<dbReference type="InterPro" id="IPR020846">
    <property type="entry name" value="MFS_dom"/>
</dbReference>
<keyword evidence="3 5" id="KW-1133">Transmembrane helix</keyword>
<sequence length="430" mass="47706">MTYYVINEYANEAIRNLFFPNVTLNSSRNVGCHEENLTSKTVNISNVVQAKLAEWSIYYSIASGMPSLIASSLLSSLSDKYGRKNILFFSLLGACIKMIACTCAIHYQLNIYYFVLVGFLEGCTGSWITVLSISFAYVADITSTGNERSIVIAIYELILNLGFYSGTLSSGFLINRFGGYFVPSAVATIGGILATIISNILPETFHREESPKICEKTKQLLQRNSKMTNIFDHIKLLLRMFRKTDEDEELQLKYILSMAAIILIWMSHMGGDNVELYYSLSYPICFNAEEIGIFRTTRGVVQQFITVIFLRMCQLCKIRDEVTAAVSCIFGTAQYIVLGMAESKSILYVAAGLYTFMFAGAPVLRSTMSKLTHTDKQGSIFGAIAFFENICSMSGSVIAGAIYSVTVPIYKGFVFFVLASYSVIAAVLLL</sequence>
<evidence type="ECO:0000256" key="4">
    <source>
        <dbReference type="ARBA" id="ARBA00023136"/>
    </source>
</evidence>
<dbReference type="PANTHER" id="PTHR23507">
    <property type="entry name" value="ZGC:174356"/>
    <property type="match status" value="1"/>
</dbReference>
<dbReference type="Proteomes" id="UP001186944">
    <property type="component" value="Unassembled WGS sequence"/>
</dbReference>
<feature type="transmembrane region" description="Helical" evidence="5">
    <location>
        <begin position="346"/>
        <end position="368"/>
    </location>
</feature>
<evidence type="ECO:0000313" key="8">
    <source>
        <dbReference type="Proteomes" id="UP001186944"/>
    </source>
</evidence>
<evidence type="ECO:0000256" key="2">
    <source>
        <dbReference type="ARBA" id="ARBA00022692"/>
    </source>
</evidence>
<feature type="domain" description="Major facilitator superfamily (MFS) profile" evidence="6">
    <location>
        <begin position="1"/>
        <end position="430"/>
    </location>
</feature>
<dbReference type="AlphaFoldDB" id="A0AA89C063"/>
<dbReference type="PROSITE" id="PS50850">
    <property type="entry name" value="MFS"/>
    <property type="match status" value="1"/>
</dbReference>
<feature type="transmembrane region" description="Helical" evidence="5">
    <location>
        <begin position="113"/>
        <end position="138"/>
    </location>
</feature>